<dbReference type="Pfam" id="PF01406">
    <property type="entry name" value="tRNA-synt_1e"/>
    <property type="match status" value="1"/>
</dbReference>
<keyword evidence="4 10" id="KW-0479">Metal-binding</keyword>
<dbReference type="EC" id="6.1.1.16" evidence="10"/>
<keyword evidence="9 10" id="KW-0030">Aminoacyl-tRNA synthetase</keyword>
<protein>
    <recommendedName>
        <fullName evidence="10">Cysteine--tRNA ligase</fullName>
        <ecNumber evidence="10">6.1.1.16</ecNumber>
    </recommendedName>
    <alternativeName>
        <fullName evidence="10">Cysteinyl-tRNA synthetase</fullName>
        <shortName evidence="10">CysRS</shortName>
    </alternativeName>
</protein>
<accession>A0ABT8YIX6</accession>
<dbReference type="Gene3D" id="3.40.50.620">
    <property type="entry name" value="HUPs"/>
    <property type="match status" value="1"/>
</dbReference>
<feature type="binding site" evidence="10">
    <location>
        <position position="262"/>
    </location>
    <ligand>
        <name>Zn(2+)</name>
        <dbReference type="ChEBI" id="CHEBI:29105"/>
    </ligand>
</feature>
<comment type="cofactor">
    <cofactor evidence="10">
        <name>Zn(2+)</name>
        <dbReference type="ChEBI" id="CHEBI:29105"/>
    </cofactor>
    <text evidence="10">Binds 1 zinc ion per subunit.</text>
</comment>
<feature type="short sequence motif" description="'HIGH' region" evidence="10">
    <location>
        <begin position="35"/>
        <end position="45"/>
    </location>
</feature>
<comment type="caution">
    <text evidence="13">The sequence shown here is derived from an EMBL/GenBank/DDBJ whole genome shotgun (WGS) entry which is preliminary data.</text>
</comment>
<dbReference type="InterPro" id="IPR056411">
    <property type="entry name" value="CysS_C"/>
</dbReference>
<evidence type="ECO:0000313" key="13">
    <source>
        <dbReference type="EMBL" id="MDO6963620.1"/>
    </source>
</evidence>
<dbReference type="NCBIfam" id="TIGR00435">
    <property type="entry name" value="cysS"/>
    <property type="match status" value="1"/>
</dbReference>
<dbReference type="SUPFAM" id="SSF52374">
    <property type="entry name" value="Nucleotidylyl transferase"/>
    <property type="match status" value="1"/>
</dbReference>
<dbReference type="HAMAP" id="MF_00041">
    <property type="entry name" value="Cys_tRNA_synth"/>
    <property type="match status" value="1"/>
</dbReference>
<dbReference type="InterPro" id="IPR015803">
    <property type="entry name" value="Cys-tRNA-ligase"/>
</dbReference>
<sequence>MGKGPELKFYNTLTREKAPFTPIDPNNVRMYVCGPTVYDFAHIGNARPAIVFDVLYRLLRHVYGESHVTYVRNITDVDDKINARALRDHPGMELNAAIRLVTEKTEAQYHQDVAALGCLAPTVEPRATDNIRQMVAIIQSLLDKGHAYVAEGGEGREVLFATASMADYGQLSKRKLEDQQAGARIAVEAHKRNPGDFVLWKQSEANEPGWPADFTENGQTIAIYGRPGWHIECSAMSQRYLGDTFDIHGGGLDLIFPHHENEIAQSRCAHGTHVMANLWMHNGFVQVEGRKMSKSEGNFVTIHELLATEKFGGRSWPGEVLRLAMLMTHYREPIDFSVKRLEEAERLIAKWPAIEDDGSAPSEAVIAALADDLNTVAAVQVLHALAQAGAPEFAASAALLGLTPKARQLDSALVEGIEAIIAMRLEMLKAKNFAEADRIRDELLAKGIQLKDGKDKETGERVTTWEIKR</sequence>
<dbReference type="InterPro" id="IPR014729">
    <property type="entry name" value="Rossmann-like_a/b/a_fold"/>
</dbReference>
<evidence type="ECO:0000256" key="6">
    <source>
        <dbReference type="ARBA" id="ARBA00022833"/>
    </source>
</evidence>
<feature type="binding site" evidence="10">
    <location>
        <position position="33"/>
    </location>
    <ligand>
        <name>Zn(2+)</name>
        <dbReference type="ChEBI" id="CHEBI:29105"/>
    </ligand>
</feature>
<feature type="domain" description="Cysteinyl-tRNA ligase anticodon binding" evidence="12">
    <location>
        <begin position="412"/>
        <end position="456"/>
    </location>
</feature>
<evidence type="ECO:0000256" key="10">
    <source>
        <dbReference type="HAMAP-Rule" id="MF_00041"/>
    </source>
</evidence>
<comment type="catalytic activity">
    <reaction evidence="10">
        <text>tRNA(Cys) + L-cysteine + ATP = L-cysteinyl-tRNA(Cys) + AMP + diphosphate</text>
        <dbReference type="Rhea" id="RHEA:17773"/>
        <dbReference type="Rhea" id="RHEA-COMP:9661"/>
        <dbReference type="Rhea" id="RHEA-COMP:9679"/>
        <dbReference type="ChEBI" id="CHEBI:30616"/>
        <dbReference type="ChEBI" id="CHEBI:33019"/>
        <dbReference type="ChEBI" id="CHEBI:35235"/>
        <dbReference type="ChEBI" id="CHEBI:78442"/>
        <dbReference type="ChEBI" id="CHEBI:78517"/>
        <dbReference type="ChEBI" id="CHEBI:456215"/>
        <dbReference type="EC" id="6.1.1.16"/>
    </reaction>
</comment>
<evidence type="ECO:0000256" key="8">
    <source>
        <dbReference type="ARBA" id="ARBA00022917"/>
    </source>
</evidence>
<dbReference type="RefSeq" id="WP_304376068.1">
    <property type="nucleotide sequence ID" value="NZ_JAUOZU010000006.1"/>
</dbReference>
<evidence type="ECO:0000256" key="1">
    <source>
        <dbReference type="ARBA" id="ARBA00005594"/>
    </source>
</evidence>
<evidence type="ECO:0000256" key="2">
    <source>
        <dbReference type="ARBA" id="ARBA00011245"/>
    </source>
</evidence>
<dbReference type="GO" id="GO:0004817">
    <property type="term" value="F:cysteine-tRNA ligase activity"/>
    <property type="evidence" value="ECO:0007669"/>
    <property type="project" value="UniProtKB-EC"/>
</dbReference>
<dbReference type="InterPro" id="IPR009080">
    <property type="entry name" value="tRNAsynth_Ia_anticodon-bd"/>
</dbReference>
<keyword evidence="8 10" id="KW-0648">Protein biosynthesis</keyword>
<evidence type="ECO:0000256" key="9">
    <source>
        <dbReference type="ARBA" id="ARBA00023146"/>
    </source>
</evidence>
<dbReference type="PANTHER" id="PTHR10890">
    <property type="entry name" value="CYSTEINYL-TRNA SYNTHETASE"/>
    <property type="match status" value="1"/>
</dbReference>
<comment type="subunit">
    <text evidence="2 10">Monomer.</text>
</comment>
<keyword evidence="10" id="KW-0963">Cytoplasm</keyword>
<gene>
    <name evidence="10 13" type="primary">cysS</name>
    <name evidence="13" type="ORF">Q4481_06605</name>
</gene>
<dbReference type="PRINTS" id="PR00983">
    <property type="entry name" value="TRNASYNTHCYS"/>
</dbReference>
<dbReference type="EMBL" id="JAUOZU010000006">
    <property type="protein sequence ID" value="MDO6963620.1"/>
    <property type="molecule type" value="Genomic_DNA"/>
</dbReference>
<evidence type="ECO:0000256" key="4">
    <source>
        <dbReference type="ARBA" id="ARBA00022723"/>
    </source>
</evidence>
<dbReference type="CDD" id="cd00672">
    <property type="entry name" value="CysRS_core"/>
    <property type="match status" value="1"/>
</dbReference>
<keyword evidence="14" id="KW-1185">Reference proteome</keyword>
<dbReference type="SUPFAM" id="SSF47323">
    <property type="entry name" value="Anticodon-binding domain of a subclass of class I aminoacyl-tRNA synthetases"/>
    <property type="match status" value="1"/>
</dbReference>
<feature type="binding site" evidence="10">
    <location>
        <position position="258"/>
    </location>
    <ligand>
        <name>Zn(2+)</name>
        <dbReference type="ChEBI" id="CHEBI:29105"/>
    </ligand>
</feature>
<feature type="binding site" evidence="10">
    <location>
        <position position="294"/>
    </location>
    <ligand>
        <name>ATP</name>
        <dbReference type="ChEBI" id="CHEBI:30616"/>
    </ligand>
</feature>
<evidence type="ECO:0000313" key="14">
    <source>
        <dbReference type="Proteomes" id="UP001174932"/>
    </source>
</evidence>
<name>A0ABT8YIX6_9HYPH</name>
<dbReference type="InterPro" id="IPR032678">
    <property type="entry name" value="tRNA-synt_1_cat_dom"/>
</dbReference>
<feature type="binding site" evidence="10">
    <location>
        <position position="233"/>
    </location>
    <ligand>
        <name>Zn(2+)</name>
        <dbReference type="ChEBI" id="CHEBI:29105"/>
    </ligand>
</feature>
<comment type="similarity">
    <text evidence="1 10">Belongs to the class-I aminoacyl-tRNA synthetase family.</text>
</comment>
<evidence type="ECO:0000256" key="7">
    <source>
        <dbReference type="ARBA" id="ARBA00022840"/>
    </source>
</evidence>
<feature type="short sequence motif" description="'KMSKS' region" evidence="10">
    <location>
        <begin position="291"/>
        <end position="295"/>
    </location>
</feature>
<evidence type="ECO:0000259" key="11">
    <source>
        <dbReference type="Pfam" id="PF01406"/>
    </source>
</evidence>
<keyword evidence="3 10" id="KW-0436">Ligase</keyword>
<evidence type="ECO:0000256" key="5">
    <source>
        <dbReference type="ARBA" id="ARBA00022741"/>
    </source>
</evidence>
<dbReference type="InterPro" id="IPR024909">
    <property type="entry name" value="Cys-tRNA/MSH_ligase"/>
</dbReference>
<keyword evidence="6 10" id="KW-0862">Zinc</keyword>
<keyword evidence="5 10" id="KW-0547">Nucleotide-binding</keyword>
<proteinExistence type="inferred from homology"/>
<dbReference type="PANTHER" id="PTHR10890:SF3">
    <property type="entry name" value="CYSTEINE--TRNA LIGASE, CYTOPLASMIC"/>
    <property type="match status" value="1"/>
</dbReference>
<evidence type="ECO:0000259" key="12">
    <source>
        <dbReference type="Pfam" id="PF23493"/>
    </source>
</evidence>
<comment type="subcellular location">
    <subcellularLocation>
        <location evidence="10">Cytoplasm</location>
    </subcellularLocation>
</comment>
<keyword evidence="7 10" id="KW-0067">ATP-binding</keyword>
<organism evidence="13 14">
    <name type="scientific">Rhizobium alvei</name>
    <dbReference type="NCBI Taxonomy" id="1132659"/>
    <lineage>
        <taxon>Bacteria</taxon>
        <taxon>Pseudomonadati</taxon>
        <taxon>Pseudomonadota</taxon>
        <taxon>Alphaproteobacteria</taxon>
        <taxon>Hyphomicrobiales</taxon>
        <taxon>Rhizobiaceae</taxon>
        <taxon>Rhizobium/Agrobacterium group</taxon>
        <taxon>Rhizobium</taxon>
    </lineage>
</organism>
<reference evidence="13" key="1">
    <citation type="journal article" date="2015" name="Int. J. Syst. Evol. Microbiol.">
        <title>Rhizobium alvei sp. nov., isolated from a freshwater river.</title>
        <authorList>
            <person name="Sheu S.Y."/>
            <person name="Huang H.W."/>
            <person name="Young C.C."/>
            <person name="Chen W.M."/>
        </authorList>
    </citation>
    <scope>NUCLEOTIDE SEQUENCE</scope>
    <source>
        <strain evidence="13">TNR-22</strain>
    </source>
</reference>
<evidence type="ECO:0000256" key="3">
    <source>
        <dbReference type="ARBA" id="ARBA00022598"/>
    </source>
</evidence>
<dbReference type="Pfam" id="PF23493">
    <property type="entry name" value="CysS_C"/>
    <property type="match status" value="1"/>
</dbReference>
<dbReference type="Proteomes" id="UP001174932">
    <property type="component" value="Unassembled WGS sequence"/>
</dbReference>
<feature type="domain" description="tRNA synthetases class I catalytic" evidence="11">
    <location>
        <begin position="20"/>
        <end position="345"/>
    </location>
</feature>
<reference evidence="13" key="2">
    <citation type="submission" date="2023-07" db="EMBL/GenBank/DDBJ databases">
        <authorList>
            <person name="Shen H."/>
        </authorList>
    </citation>
    <scope>NUCLEOTIDE SEQUENCE</scope>
    <source>
        <strain evidence="13">TNR-22</strain>
    </source>
</reference>